<dbReference type="PANTHER" id="PTHR42877">
    <property type="entry name" value="L-ORNITHINE N(5)-MONOOXYGENASE-RELATED"/>
    <property type="match status" value="1"/>
</dbReference>
<dbReference type="EMBL" id="PHIG01000029">
    <property type="protein sequence ID" value="PJK30369.1"/>
    <property type="molecule type" value="Genomic_DNA"/>
</dbReference>
<keyword evidence="4" id="KW-0503">Monooxygenase</keyword>
<dbReference type="InterPro" id="IPR036188">
    <property type="entry name" value="FAD/NAD-bd_sf"/>
</dbReference>
<dbReference type="Pfam" id="PF00743">
    <property type="entry name" value="FMO-like"/>
    <property type="match status" value="1"/>
</dbReference>
<proteinExistence type="predicted"/>
<dbReference type="InterPro" id="IPR051209">
    <property type="entry name" value="FAD-bind_Monooxygenase_sf"/>
</dbReference>
<keyword evidence="1" id="KW-0285">Flavoprotein</keyword>
<accession>A0A2M9G3R8</accession>
<evidence type="ECO:0000256" key="3">
    <source>
        <dbReference type="ARBA" id="ARBA00023002"/>
    </source>
</evidence>
<dbReference type="OrthoDB" id="312624at2"/>
<keyword evidence="5" id="KW-1185">Reference proteome</keyword>
<keyword evidence="2" id="KW-0274">FAD</keyword>
<dbReference type="GO" id="GO:0050661">
    <property type="term" value="F:NADP binding"/>
    <property type="evidence" value="ECO:0007669"/>
    <property type="project" value="InterPro"/>
</dbReference>
<organism evidence="4 5">
    <name type="scientific">Minwuia thermotolerans</name>
    <dbReference type="NCBI Taxonomy" id="2056226"/>
    <lineage>
        <taxon>Bacteria</taxon>
        <taxon>Pseudomonadati</taxon>
        <taxon>Pseudomonadota</taxon>
        <taxon>Alphaproteobacteria</taxon>
        <taxon>Minwuiales</taxon>
        <taxon>Minwuiaceae</taxon>
        <taxon>Minwuia</taxon>
    </lineage>
</organism>
<dbReference type="SUPFAM" id="SSF51905">
    <property type="entry name" value="FAD/NAD(P)-binding domain"/>
    <property type="match status" value="2"/>
</dbReference>
<dbReference type="Gene3D" id="3.50.50.60">
    <property type="entry name" value="FAD/NAD(P)-binding domain"/>
    <property type="match status" value="2"/>
</dbReference>
<sequence>MSSSMERNTDEARLFEEAVAVANIPTLLMVLVQLTGELGWLEPRYRPSRGQGLDDNDSGGLPEDVQREIREASLEAILAWRAGKPVALPDPDPKLLVKMLSISMGEPVPEEYGEMTKAQLGLRPVEQEPIEVPEGFRALVIGAGASGMCMGVHLKAAGIPFEMIERNTEVGGVWLENRYPGAGVDTPNHLYSFSFVMWDWSKFFALRDELKAYLNHVADHFGLRDHIRFQTEVVSTEWVEDRQQWKVTTRDPSGREAVEYANIVVSAAGIFNPPVFPDIPGIDDFDGPSFHTSRWPDDLDLKGKRVAIIGNGASAMQICPEIQHDVESLTIYQRSLHWAAPFPHFRKPVPDALRFLIREVPLYQAWYRCRLGWTFNDRVHPALQKDPDWPDQERSLNAINDGHRKYFTKYIRDELGDRQDLLEKVVPPYPPFGKRMLMDNGWFRMLRNPKVELVTERIQKVDGNALVTEDGERREADVLIIATGFDVLRFINTYEARGRDGKSLREVWDDDDARAYMGTLVPGFPNYFILYGPNTQPGHGGSLLFVIEMQINYIMDLIRKMTKQDIGAAEIRKDVHDAYNAHVEKAHENMVWTHPGMQTYYRNDKGRVTVNFPYRNVDLFEMTREAKLDEYETEKRKAG</sequence>
<comment type="caution">
    <text evidence="4">The sequence shown here is derived from an EMBL/GenBank/DDBJ whole genome shotgun (WGS) entry which is preliminary data.</text>
</comment>
<dbReference type="PANTHER" id="PTHR42877:SF4">
    <property type="entry name" value="FAD_NAD(P)-BINDING DOMAIN-CONTAINING PROTEIN-RELATED"/>
    <property type="match status" value="1"/>
</dbReference>
<reference evidence="4 5" key="1">
    <citation type="submission" date="2017-11" db="EMBL/GenBank/DDBJ databases">
        <title>Draft genome sequence of Rhizobiales bacterium SY3-13.</title>
        <authorList>
            <person name="Sun C."/>
        </authorList>
    </citation>
    <scope>NUCLEOTIDE SEQUENCE [LARGE SCALE GENOMIC DNA]</scope>
    <source>
        <strain evidence="4 5">SY3-13</strain>
    </source>
</reference>
<dbReference type="RefSeq" id="WP_109795565.1">
    <property type="nucleotide sequence ID" value="NZ_PHIG01000029.1"/>
</dbReference>
<protein>
    <submittedName>
        <fullName evidence="4">Monooxygenase</fullName>
    </submittedName>
</protein>
<dbReference type="GO" id="GO:0004499">
    <property type="term" value="F:N,N-dimethylaniline monooxygenase activity"/>
    <property type="evidence" value="ECO:0007669"/>
    <property type="project" value="InterPro"/>
</dbReference>
<evidence type="ECO:0000313" key="4">
    <source>
        <dbReference type="EMBL" id="PJK30369.1"/>
    </source>
</evidence>
<keyword evidence="3" id="KW-0560">Oxidoreductase</keyword>
<dbReference type="InterPro" id="IPR020946">
    <property type="entry name" value="Flavin_mOase-like"/>
</dbReference>
<evidence type="ECO:0000256" key="2">
    <source>
        <dbReference type="ARBA" id="ARBA00022827"/>
    </source>
</evidence>
<gene>
    <name evidence="4" type="ORF">CVT23_08115</name>
</gene>
<name>A0A2M9G3R8_9PROT</name>
<dbReference type="GO" id="GO:0050660">
    <property type="term" value="F:flavin adenine dinucleotide binding"/>
    <property type="evidence" value="ECO:0007669"/>
    <property type="project" value="InterPro"/>
</dbReference>
<evidence type="ECO:0000313" key="5">
    <source>
        <dbReference type="Proteomes" id="UP000229498"/>
    </source>
</evidence>
<dbReference type="AlphaFoldDB" id="A0A2M9G3R8"/>
<evidence type="ECO:0000256" key="1">
    <source>
        <dbReference type="ARBA" id="ARBA00022630"/>
    </source>
</evidence>
<dbReference type="Proteomes" id="UP000229498">
    <property type="component" value="Unassembled WGS sequence"/>
</dbReference>